<dbReference type="AlphaFoldDB" id="W2S5N6"/>
<feature type="compositionally biased region" description="Polar residues" evidence="1">
    <location>
        <begin position="120"/>
        <end position="142"/>
    </location>
</feature>
<dbReference type="GeneID" id="19978225"/>
<keyword evidence="3" id="KW-1185">Reference proteome</keyword>
<organism evidence="2 3">
    <name type="scientific">Cyphellophora europaea (strain CBS 101466)</name>
    <name type="common">Phialophora europaea</name>
    <dbReference type="NCBI Taxonomy" id="1220924"/>
    <lineage>
        <taxon>Eukaryota</taxon>
        <taxon>Fungi</taxon>
        <taxon>Dikarya</taxon>
        <taxon>Ascomycota</taxon>
        <taxon>Pezizomycotina</taxon>
        <taxon>Eurotiomycetes</taxon>
        <taxon>Chaetothyriomycetidae</taxon>
        <taxon>Chaetothyriales</taxon>
        <taxon>Cyphellophoraceae</taxon>
        <taxon>Cyphellophora</taxon>
    </lineage>
</organism>
<dbReference type="RefSeq" id="XP_008713777.1">
    <property type="nucleotide sequence ID" value="XM_008715555.1"/>
</dbReference>
<dbReference type="STRING" id="1220924.W2S5N6"/>
<name>W2S5N6_CYPE1</name>
<sequence>MLNGKEILRDTEPDLVLNPAAYWRLSLRRRVEDLVEKELGPHNRADHTVVTVSVGRSQRKLTKRFEADIDWRVVENQLLQWSELFLSGKKLRVDIMFYHVQSTSQSANATNRTSGKRGGSSPTQRMRSDRANQLQAEQDSTGEPSVWAQVYRVMRCPDSCDLGPHCWRDPTGKRHYKLYPHHLRNLIDFVREGSKLECQDDVPKDVRLQLYAEAQQKRDRGPSNASKASAAMTPITINNHFPDPIQRGTVPTAYGELREATNVSVDDIAADSLDIPSPLDRAVRDYSDWHKSRVEDPSYKAQVDRVRDVVLDQGRDLHQLHNDQDYTFLVEQDVNIGTAKRFVSGISTWAKRRKCQV</sequence>
<evidence type="ECO:0000313" key="2">
    <source>
        <dbReference type="EMBL" id="ETN44021.1"/>
    </source>
</evidence>
<evidence type="ECO:0000313" key="3">
    <source>
        <dbReference type="Proteomes" id="UP000030752"/>
    </source>
</evidence>
<accession>W2S5N6</accession>
<dbReference type="HOGENOM" id="CLU_037030_1_0_1"/>
<protein>
    <submittedName>
        <fullName evidence="2">Uncharacterized protein</fullName>
    </submittedName>
</protein>
<dbReference type="InParanoid" id="W2S5N6"/>
<dbReference type="OrthoDB" id="4161473at2759"/>
<evidence type="ECO:0000256" key="1">
    <source>
        <dbReference type="SAM" id="MobiDB-lite"/>
    </source>
</evidence>
<dbReference type="eggNOG" id="ENOG502SIP1">
    <property type="taxonomic scope" value="Eukaryota"/>
</dbReference>
<feature type="region of interest" description="Disordered" evidence="1">
    <location>
        <begin position="106"/>
        <end position="142"/>
    </location>
</feature>
<gene>
    <name evidence="2" type="ORF">HMPREF1541_10886</name>
</gene>
<dbReference type="Proteomes" id="UP000030752">
    <property type="component" value="Unassembled WGS sequence"/>
</dbReference>
<proteinExistence type="predicted"/>
<reference evidence="2 3" key="1">
    <citation type="submission" date="2013-03" db="EMBL/GenBank/DDBJ databases">
        <title>The Genome Sequence of Phialophora europaea CBS 101466.</title>
        <authorList>
            <consortium name="The Broad Institute Genomics Platform"/>
            <person name="Cuomo C."/>
            <person name="de Hoog S."/>
            <person name="Gorbushina A."/>
            <person name="Walker B."/>
            <person name="Young S.K."/>
            <person name="Zeng Q."/>
            <person name="Gargeya S."/>
            <person name="Fitzgerald M."/>
            <person name="Haas B."/>
            <person name="Abouelleil A."/>
            <person name="Allen A.W."/>
            <person name="Alvarado L."/>
            <person name="Arachchi H.M."/>
            <person name="Berlin A.M."/>
            <person name="Chapman S.B."/>
            <person name="Gainer-Dewar J."/>
            <person name="Goldberg J."/>
            <person name="Griggs A."/>
            <person name="Gujja S."/>
            <person name="Hansen M."/>
            <person name="Howarth C."/>
            <person name="Imamovic A."/>
            <person name="Ireland A."/>
            <person name="Larimer J."/>
            <person name="McCowan C."/>
            <person name="Murphy C."/>
            <person name="Pearson M."/>
            <person name="Poon T.W."/>
            <person name="Priest M."/>
            <person name="Roberts A."/>
            <person name="Saif S."/>
            <person name="Shea T."/>
            <person name="Sisk P."/>
            <person name="Sykes S."/>
            <person name="Wortman J."/>
            <person name="Nusbaum C."/>
            <person name="Birren B."/>
        </authorList>
    </citation>
    <scope>NUCLEOTIDE SEQUENCE [LARGE SCALE GENOMIC DNA]</scope>
    <source>
        <strain evidence="2 3">CBS 101466</strain>
    </source>
</reference>
<dbReference type="VEuPathDB" id="FungiDB:HMPREF1541_10886"/>
<dbReference type="EMBL" id="KB822716">
    <property type="protein sequence ID" value="ETN44021.1"/>
    <property type="molecule type" value="Genomic_DNA"/>
</dbReference>